<dbReference type="InterPro" id="IPR007074">
    <property type="entry name" value="LicD/FKTN/FKRP_NTP_transf"/>
</dbReference>
<keyword evidence="3" id="KW-1185">Reference proteome</keyword>
<evidence type="ECO:0000313" key="3">
    <source>
        <dbReference type="Proteomes" id="UP001257909"/>
    </source>
</evidence>
<name>A0ABU1VU13_9GAMM</name>
<evidence type="ECO:0000259" key="1">
    <source>
        <dbReference type="Pfam" id="PF04991"/>
    </source>
</evidence>
<dbReference type="Gene3D" id="3.40.50.720">
    <property type="entry name" value="NAD(P)-binding Rossmann-like Domain"/>
    <property type="match status" value="1"/>
</dbReference>
<reference evidence="2 3" key="1">
    <citation type="submission" date="2023-07" db="EMBL/GenBank/DDBJ databases">
        <title>Sorghum-associated microbial communities from plants grown in Nebraska, USA.</title>
        <authorList>
            <person name="Schachtman D."/>
        </authorList>
    </citation>
    <scope>NUCLEOTIDE SEQUENCE [LARGE SCALE GENOMIC DNA]</scope>
    <source>
        <strain evidence="2 3">4138</strain>
    </source>
</reference>
<dbReference type="InterPro" id="IPR052613">
    <property type="entry name" value="LicD_transferase"/>
</dbReference>
<dbReference type="PANTHER" id="PTHR13627">
    <property type="entry name" value="FUKUTIN RELATED PROTEIN"/>
    <property type="match status" value="1"/>
</dbReference>
<dbReference type="PANTHER" id="PTHR13627:SF31">
    <property type="entry name" value="RIBITOL 5-PHOSPHATE TRANSFERASE FKRP"/>
    <property type="match status" value="1"/>
</dbReference>
<protein>
    <recommendedName>
        <fullName evidence="1">LicD/FKTN/FKRP nucleotidyltransferase domain-containing protein</fullName>
    </recommendedName>
</protein>
<sequence>MKDNLASSAFDTNFTHQAVDGRTKIVLFGASKAGDYTLRAYLAKGYDILAFSDNNKALHYTKKEGIPILPPDELSRIKFDQIVICSQYWSEIYQQLTGELNVSKDKVIVANSSELKATTFEAPEVMAQARLALRWMLNMFNHSARPYYLDGGTLLGLARSGDLIPWDNDVDLSILQQDADFYSEFLETSLPDLEQYTSCRWTISYLLYEHSGLVWQKGQLRKIVLTNEDFNFSVALIVRYYNAPFYCYSAVSCIFSDHERHFSQNDWLDFYGVKAAVPCHYQSFLDATYGDWRTEVRDWHYTDYKNTDFYKGGKDD</sequence>
<dbReference type="InterPro" id="IPR029063">
    <property type="entry name" value="SAM-dependent_MTases_sf"/>
</dbReference>
<dbReference type="Proteomes" id="UP001257909">
    <property type="component" value="Unassembled WGS sequence"/>
</dbReference>
<gene>
    <name evidence="2" type="ORF">J2W69_000121</name>
</gene>
<proteinExistence type="predicted"/>
<feature type="domain" description="LicD/FKTN/FKRP nucleotidyltransferase" evidence="1">
    <location>
        <begin position="146"/>
        <end position="198"/>
    </location>
</feature>
<evidence type="ECO:0000313" key="2">
    <source>
        <dbReference type="EMBL" id="MDR7119206.1"/>
    </source>
</evidence>
<dbReference type="Pfam" id="PF04991">
    <property type="entry name" value="LicD"/>
    <property type="match status" value="1"/>
</dbReference>
<dbReference type="RefSeq" id="WP_310273544.1">
    <property type="nucleotide sequence ID" value="NZ_JAVDWR010000001.1"/>
</dbReference>
<comment type="caution">
    <text evidence="2">The sequence shown here is derived from an EMBL/GenBank/DDBJ whole genome shotgun (WGS) entry which is preliminary data.</text>
</comment>
<dbReference type="SUPFAM" id="SSF53335">
    <property type="entry name" value="S-adenosyl-L-methionine-dependent methyltransferases"/>
    <property type="match status" value="1"/>
</dbReference>
<organism evidence="2 3">
    <name type="scientific">Rheinheimera soli</name>
    <dbReference type="NCBI Taxonomy" id="443616"/>
    <lineage>
        <taxon>Bacteria</taxon>
        <taxon>Pseudomonadati</taxon>
        <taxon>Pseudomonadota</taxon>
        <taxon>Gammaproteobacteria</taxon>
        <taxon>Chromatiales</taxon>
        <taxon>Chromatiaceae</taxon>
        <taxon>Rheinheimera</taxon>
    </lineage>
</organism>
<dbReference type="EMBL" id="JAVDWR010000001">
    <property type="protein sequence ID" value="MDR7119206.1"/>
    <property type="molecule type" value="Genomic_DNA"/>
</dbReference>
<accession>A0ABU1VU13</accession>